<dbReference type="STRING" id="1344418.A0A1D2VM62"/>
<protein>
    <recommendedName>
        <fullName evidence="3">N-acetyltransferase domain-containing protein</fullName>
    </recommendedName>
</protein>
<name>A0A1D2VM62_9ASCO</name>
<dbReference type="GeneID" id="30966535"/>
<dbReference type="InterPro" id="IPR016181">
    <property type="entry name" value="Acyl_CoA_acyltransferase"/>
</dbReference>
<reference evidence="2" key="1">
    <citation type="submission" date="2016-05" db="EMBL/GenBank/DDBJ databases">
        <title>Comparative genomics of biotechnologically important yeasts.</title>
        <authorList>
            <consortium name="DOE Joint Genome Institute"/>
            <person name="Riley R."/>
            <person name="Haridas S."/>
            <person name="Wolfe K.H."/>
            <person name="Lopes M.R."/>
            <person name="Hittinger C.T."/>
            <person name="Goker M."/>
            <person name="Salamov A."/>
            <person name="Wisecaver J."/>
            <person name="Long T.M."/>
            <person name="Aerts A.L."/>
            <person name="Barry K."/>
            <person name="Choi C."/>
            <person name="Clum A."/>
            <person name="Coughlan A.Y."/>
            <person name="Deshpande S."/>
            <person name="Douglass A.P."/>
            <person name="Hanson S.J."/>
            <person name="Klenk H.-P."/>
            <person name="Labutti K."/>
            <person name="Lapidus A."/>
            <person name="Lindquist E."/>
            <person name="Lipzen A."/>
            <person name="Meier-Kolthoff J.P."/>
            <person name="Ohm R.A."/>
            <person name="Otillar R.P."/>
            <person name="Pangilinan J."/>
            <person name="Peng Y."/>
            <person name="Rokas A."/>
            <person name="Rosa C.A."/>
            <person name="Scheuner C."/>
            <person name="Sibirny A.A."/>
            <person name="Slot J.C."/>
            <person name="Stielow J.B."/>
            <person name="Sun H."/>
            <person name="Kurtzman C.P."/>
            <person name="Blackwell M."/>
            <person name="Grigoriev I.V."/>
            <person name="Jeffries T.W."/>
        </authorList>
    </citation>
    <scope>NUCLEOTIDE SEQUENCE [LARGE SCALE GENOMIC DNA]</scope>
    <source>
        <strain evidence="2">DSM 1968</strain>
    </source>
</reference>
<dbReference type="InParanoid" id="A0A1D2VM62"/>
<dbReference type="Gene3D" id="3.40.630.30">
    <property type="match status" value="1"/>
</dbReference>
<evidence type="ECO:0008006" key="3">
    <source>
        <dbReference type="Google" id="ProtNLM"/>
    </source>
</evidence>
<dbReference type="GO" id="GO:0005634">
    <property type="term" value="C:nucleus"/>
    <property type="evidence" value="ECO:0007669"/>
    <property type="project" value="TreeGrafter"/>
</dbReference>
<dbReference type="AlphaFoldDB" id="A0A1D2VM62"/>
<sequence length="240" mass="27085">MGTNLVSKTSGQSVVPYSKNHEAELKKLKSENIKLISEPVEITLEDGKTRATCYPIDHKAEVSLSLFEFLSDLFAEEIEKGNTYPYFFPLSKEEFENYWFGSFCNVMLLGTYDETKLLIKDTNIKDKLFWKDILLGSHYIRPNYAGHCSHICNAGFLVNPSFRGSSYKVGKNLGVVYLKWAPLLGYTYSVFNLVFENNPASFKIWDSLGFDRIGYIKGAGRLNGSEDSVGAIMFGKDLTV</sequence>
<dbReference type="Proteomes" id="UP000095038">
    <property type="component" value="Unassembled WGS sequence"/>
</dbReference>
<keyword evidence="2" id="KW-1185">Reference proteome</keyword>
<dbReference type="PANTHER" id="PTHR43138">
    <property type="entry name" value="ACETYLTRANSFERASE, GNAT FAMILY"/>
    <property type="match status" value="1"/>
</dbReference>
<organism evidence="1 2">
    <name type="scientific">Ascoidea rubescens DSM 1968</name>
    <dbReference type="NCBI Taxonomy" id="1344418"/>
    <lineage>
        <taxon>Eukaryota</taxon>
        <taxon>Fungi</taxon>
        <taxon>Dikarya</taxon>
        <taxon>Ascomycota</taxon>
        <taxon>Saccharomycotina</taxon>
        <taxon>Saccharomycetes</taxon>
        <taxon>Ascoideaceae</taxon>
        <taxon>Ascoidea</taxon>
    </lineage>
</organism>
<dbReference type="PANTHER" id="PTHR43138:SF1">
    <property type="entry name" value="N-ACETYLTRANSFERASE ACA1"/>
    <property type="match status" value="1"/>
</dbReference>
<dbReference type="InterPro" id="IPR052742">
    <property type="entry name" value="Mito_N-acetyltransferase"/>
</dbReference>
<gene>
    <name evidence="1" type="ORF">ASCRUDRAFT_74997</name>
</gene>
<dbReference type="OrthoDB" id="10264707at2759"/>
<accession>A0A1D2VM62</accession>
<proteinExistence type="predicted"/>
<evidence type="ECO:0000313" key="1">
    <source>
        <dbReference type="EMBL" id="ODV62664.1"/>
    </source>
</evidence>
<dbReference type="EMBL" id="KV454477">
    <property type="protein sequence ID" value="ODV62664.1"/>
    <property type="molecule type" value="Genomic_DNA"/>
</dbReference>
<dbReference type="RefSeq" id="XP_020048971.1">
    <property type="nucleotide sequence ID" value="XM_020192899.1"/>
</dbReference>
<evidence type="ECO:0000313" key="2">
    <source>
        <dbReference type="Proteomes" id="UP000095038"/>
    </source>
</evidence>
<dbReference type="SUPFAM" id="SSF55729">
    <property type="entry name" value="Acyl-CoA N-acyltransferases (Nat)"/>
    <property type="match status" value="1"/>
</dbReference>